<feature type="transmembrane region" description="Helical" evidence="7">
    <location>
        <begin position="242"/>
        <end position="264"/>
    </location>
</feature>
<name>A0A6P2C979_9NOCA</name>
<keyword evidence="6 7" id="KW-0472">Membrane</keyword>
<dbReference type="PANTHER" id="PTHR43386:SF6">
    <property type="entry name" value="ABC TRANSPORTER PERMEASE PROTEIN"/>
    <property type="match status" value="1"/>
</dbReference>
<evidence type="ECO:0000259" key="9">
    <source>
        <dbReference type="PROSITE" id="PS50928"/>
    </source>
</evidence>
<dbReference type="AlphaFoldDB" id="A0A6P2C979"/>
<dbReference type="Proteomes" id="UP000471120">
    <property type="component" value="Unassembled WGS sequence"/>
</dbReference>
<proteinExistence type="inferred from homology"/>
<dbReference type="InterPro" id="IPR000515">
    <property type="entry name" value="MetI-like"/>
</dbReference>
<comment type="caution">
    <text evidence="10">The sequence shown here is derived from an EMBL/GenBank/DDBJ whole genome shotgun (WGS) entry which is preliminary data.</text>
</comment>
<evidence type="ECO:0000256" key="3">
    <source>
        <dbReference type="ARBA" id="ARBA00022475"/>
    </source>
</evidence>
<reference evidence="10 11" key="1">
    <citation type="submission" date="2018-07" db="EMBL/GenBank/DDBJ databases">
        <title>Genome sequence of Rhodococcus rhodnii ATCC 35071 from Rhodnius prolixus.</title>
        <authorList>
            <person name="Patel V."/>
            <person name="Vogel K.J."/>
        </authorList>
    </citation>
    <scope>NUCLEOTIDE SEQUENCE [LARGE SCALE GENOMIC DNA]</scope>
    <source>
        <strain evidence="10 11">ATCC 35071</strain>
    </source>
</reference>
<feature type="compositionally biased region" description="Basic and acidic residues" evidence="8">
    <location>
        <begin position="9"/>
        <end position="26"/>
    </location>
</feature>
<keyword evidence="5 7" id="KW-1133">Transmembrane helix</keyword>
<protein>
    <submittedName>
        <fullName evidence="10">ABC transporter permease</fullName>
    </submittedName>
</protein>
<evidence type="ECO:0000313" key="10">
    <source>
        <dbReference type="EMBL" id="TXG89314.1"/>
    </source>
</evidence>
<dbReference type="InterPro" id="IPR025966">
    <property type="entry name" value="OppC_N"/>
</dbReference>
<feature type="region of interest" description="Disordered" evidence="8">
    <location>
        <begin position="1"/>
        <end position="26"/>
    </location>
</feature>
<evidence type="ECO:0000256" key="6">
    <source>
        <dbReference type="ARBA" id="ARBA00023136"/>
    </source>
</evidence>
<keyword evidence="4 7" id="KW-0812">Transmembrane</keyword>
<feature type="transmembrane region" description="Helical" evidence="7">
    <location>
        <begin position="299"/>
        <end position="321"/>
    </location>
</feature>
<dbReference type="PANTHER" id="PTHR43386">
    <property type="entry name" value="OLIGOPEPTIDE TRANSPORT SYSTEM PERMEASE PROTEIN APPC"/>
    <property type="match status" value="1"/>
</dbReference>
<dbReference type="InterPro" id="IPR035906">
    <property type="entry name" value="MetI-like_sf"/>
</dbReference>
<dbReference type="PROSITE" id="PS50928">
    <property type="entry name" value="ABC_TM1"/>
    <property type="match status" value="1"/>
</dbReference>
<evidence type="ECO:0000256" key="5">
    <source>
        <dbReference type="ARBA" id="ARBA00022989"/>
    </source>
</evidence>
<organism evidence="10 11">
    <name type="scientific">Rhodococcus rhodnii</name>
    <dbReference type="NCBI Taxonomy" id="38312"/>
    <lineage>
        <taxon>Bacteria</taxon>
        <taxon>Bacillati</taxon>
        <taxon>Actinomycetota</taxon>
        <taxon>Actinomycetes</taxon>
        <taxon>Mycobacteriales</taxon>
        <taxon>Nocardiaceae</taxon>
        <taxon>Rhodococcus</taxon>
    </lineage>
</organism>
<feature type="domain" description="ABC transmembrane type-1" evidence="9">
    <location>
        <begin position="128"/>
        <end position="318"/>
    </location>
</feature>
<dbReference type="Pfam" id="PF00528">
    <property type="entry name" value="BPD_transp_1"/>
    <property type="match status" value="1"/>
</dbReference>
<feature type="transmembrane region" description="Helical" evidence="7">
    <location>
        <begin position="132"/>
        <end position="155"/>
    </location>
</feature>
<dbReference type="SUPFAM" id="SSF161098">
    <property type="entry name" value="MetI-like"/>
    <property type="match status" value="1"/>
</dbReference>
<dbReference type="Pfam" id="PF12911">
    <property type="entry name" value="OppC_N"/>
    <property type="match status" value="1"/>
</dbReference>
<dbReference type="RefSeq" id="WP_010839913.1">
    <property type="nucleotide sequence ID" value="NZ_QRCM01000001.1"/>
</dbReference>
<dbReference type="GO" id="GO:0055085">
    <property type="term" value="P:transmembrane transport"/>
    <property type="evidence" value="ECO:0007669"/>
    <property type="project" value="InterPro"/>
</dbReference>
<feature type="transmembrane region" description="Helical" evidence="7">
    <location>
        <begin position="192"/>
        <end position="210"/>
    </location>
</feature>
<evidence type="ECO:0000313" key="11">
    <source>
        <dbReference type="Proteomes" id="UP000471120"/>
    </source>
</evidence>
<dbReference type="GO" id="GO:0005886">
    <property type="term" value="C:plasma membrane"/>
    <property type="evidence" value="ECO:0007669"/>
    <property type="project" value="UniProtKB-SubCell"/>
</dbReference>
<keyword evidence="3" id="KW-1003">Cell membrane</keyword>
<comment type="subcellular location">
    <subcellularLocation>
        <location evidence="1 7">Cell membrane</location>
        <topology evidence="1 7">Multi-pass membrane protein</topology>
    </subcellularLocation>
</comment>
<comment type="similarity">
    <text evidence="7">Belongs to the binding-protein-dependent transport system permease family.</text>
</comment>
<feature type="transmembrane region" description="Helical" evidence="7">
    <location>
        <begin position="67"/>
        <end position="88"/>
    </location>
</feature>
<keyword evidence="2 7" id="KW-0813">Transport</keyword>
<gene>
    <name evidence="10" type="ORF">DW322_02485</name>
</gene>
<evidence type="ECO:0000256" key="1">
    <source>
        <dbReference type="ARBA" id="ARBA00004651"/>
    </source>
</evidence>
<evidence type="ECO:0000256" key="8">
    <source>
        <dbReference type="SAM" id="MobiDB-lite"/>
    </source>
</evidence>
<sequence>MPDQNPSDRPGDGREQRDVSLDRDVRQAHFVEPTDETEIREVDVVQDDVAPSSMWSDAWKDLRRRPLFIVSGLIILVVVLVAAFPGLFTSVDPRYCDLSRSMAGPESGHWFGFDRQGCDVYARTIYGARASVIVGIGTTTLVLIAGVVVGAIAGFYGGWIDSLLSRIADIFFAIPLILAAIVVMQLFVDRSVWTVVLVLALFGWPQMARITRGAVISAKNNDYVMASRALGVSRVRTLIRHVLPNSFAPIIVIATVSLGIYIVAEATLSFLGIGLPPTSVSWGGDISAAQVTLRQGSTILFYPAVALAFTVLGFIMMGDALRDALDPKARKR</sequence>
<accession>A0A6P2C979</accession>
<dbReference type="Gene3D" id="1.10.3720.10">
    <property type="entry name" value="MetI-like"/>
    <property type="match status" value="1"/>
</dbReference>
<dbReference type="CDD" id="cd06261">
    <property type="entry name" value="TM_PBP2"/>
    <property type="match status" value="1"/>
</dbReference>
<feature type="transmembrane region" description="Helical" evidence="7">
    <location>
        <begin position="167"/>
        <end position="186"/>
    </location>
</feature>
<dbReference type="EMBL" id="QRCM01000001">
    <property type="protein sequence ID" value="TXG89314.1"/>
    <property type="molecule type" value="Genomic_DNA"/>
</dbReference>
<evidence type="ECO:0000256" key="2">
    <source>
        <dbReference type="ARBA" id="ARBA00022448"/>
    </source>
</evidence>
<dbReference type="InterPro" id="IPR050366">
    <property type="entry name" value="BP-dependent_transpt_permease"/>
</dbReference>
<evidence type="ECO:0000256" key="4">
    <source>
        <dbReference type="ARBA" id="ARBA00022692"/>
    </source>
</evidence>
<evidence type="ECO:0000256" key="7">
    <source>
        <dbReference type="RuleBase" id="RU363032"/>
    </source>
</evidence>